<evidence type="ECO:0000313" key="4">
    <source>
        <dbReference type="Proteomes" id="UP000594260"/>
    </source>
</evidence>
<name>A0A7M7K346_VARDE</name>
<protein>
    <submittedName>
        <fullName evidence="3">Uncharacterized protein</fullName>
    </submittedName>
</protein>
<dbReference type="EnsemblMetazoa" id="XM_022799162">
    <property type="protein sequence ID" value="XP_022654897"/>
    <property type="gene ID" value="LOC111247791"/>
</dbReference>
<dbReference type="EnsemblMetazoa" id="XM_022799169">
    <property type="protein sequence ID" value="XP_022654904"/>
    <property type="gene ID" value="LOC111247791"/>
</dbReference>
<dbReference type="EnsemblMetazoa" id="XM_022799165">
    <property type="protein sequence ID" value="XP_022654900"/>
    <property type="gene ID" value="LOC111247791"/>
</dbReference>
<keyword evidence="2" id="KW-1133">Transmembrane helix</keyword>
<dbReference type="KEGG" id="vde:111247791"/>
<dbReference type="RefSeq" id="XP_022654905.1">
    <property type="nucleotide sequence ID" value="XM_022799170.1"/>
</dbReference>
<dbReference type="EnsemblMetazoa" id="XM_022799168">
    <property type="protein sequence ID" value="XP_022654903"/>
    <property type="gene ID" value="LOC111247791"/>
</dbReference>
<reference evidence="3" key="1">
    <citation type="submission" date="2021-01" db="UniProtKB">
        <authorList>
            <consortium name="EnsemblMetazoa"/>
        </authorList>
    </citation>
    <scope>IDENTIFICATION</scope>
</reference>
<accession>A0A7M7K346</accession>
<dbReference type="RefSeq" id="XP_022654904.1">
    <property type="nucleotide sequence ID" value="XM_022799169.1"/>
</dbReference>
<keyword evidence="4" id="KW-1185">Reference proteome</keyword>
<evidence type="ECO:0000256" key="1">
    <source>
        <dbReference type="SAM" id="MobiDB-lite"/>
    </source>
</evidence>
<dbReference type="RefSeq" id="XP_022654897.1">
    <property type="nucleotide sequence ID" value="XM_022799162.1"/>
</dbReference>
<keyword evidence="2" id="KW-0472">Membrane</keyword>
<keyword evidence="2" id="KW-0812">Transmembrane</keyword>
<dbReference type="EnsemblMetazoa" id="XM_022799166">
    <property type="protein sequence ID" value="XP_022654901"/>
    <property type="gene ID" value="LOC111247791"/>
</dbReference>
<dbReference type="RefSeq" id="XP_022654903.1">
    <property type="nucleotide sequence ID" value="XM_022799168.1"/>
</dbReference>
<feature type="transmembrane region" description="Helical" evidence="2">
    <location>
        <begin position="64"/>
        <end position="90"/>
    </location>
</feature>
<dbReference type="AlphaFoldDB" id="A0A7M7K346"/>
<dbReference type="OrthoDB" id="10666616at2759"/>
<organism evidence="3 4">
    <name type="scientific">Varroa destructor</name>
    <name type="common">Honeybee mite</name>
    <dbReference type="NCBI Taxonomy" id="109461"/>
    <lineage>
        <taxon>Eukaryota</taxon>
        <taxon>Metazoa</taxon>
        <taxon>Ecdysozoa</taxon>
        <taxon>Arthropoda</taxon>
        <taxon>Chelicerata</taxon>
        <taxon>Arachnida</taxon>
        <taxon>Acari</taxon>
        <taxon>Parasitiformes</taxon>
        <taxon>Mesostigmata</taxon>
        <taxon>Gamasina</taxon>
        <taxon>Dermanyssoidea</taxon>
        <taxon>Varroidae</taxon>
        <taxon>Varroa</taxon>
    </lineage>
</organism>
<evidence type="ECO:0000313" key="3">
    <source>
        <dbReference type="EnsemblMetazoa" id="XP_022654898"/>
    </source>
</evidence>
<feature type="region of interest" description="Disordered" evidence="1">
    <location>
        <begin position="148"/>
        <end position="173"/>
    </location>
</feature>
<dbReference type="RefSeq" id="XP_022654902.1">
    <property type="nucleotide sequence ID" value="XM_022799167.1"/>
</dbReference>
<dbReference type="RefSeq" id="XP_022654901.1">
    <property type="nucleotide sequence ID" value="XM_022799166.1"/>
</dbReference>
<feature type="region of interest" description="Disordered" evidence="1">
    <location>
        <begin position="339"/>
        <end position="358"/>
    </location>
</feature>
<dbReference type="GeneID" id="111247791"/>
<dbReference type="EnsemblMetazoa" id="XM_022799163">
    <property type="protein sequence ID" value="XP_022654898"/>
    <property type="gene ID" value="LOC111247791"/>
</dbReference>
<dbReference type="RefSeq" id="XP_022654899.1">
    <property type="nucleotide sequence ID" value="XM_022799164.1"/>
</dbReference>
<dbReference type="InParanoid" id="A0A7M7K346"/>
<evidence type="ECO:0000256" key="2">
    <source>
        <dbReference type="SAM" id="Phobius"/>
    </source>
</evidence>
<sequence length="358" mass="39134">MSLEFVGVSRRQISNNSVFVLTETIDAQNVTLEELYQSVLVCQQVIYMKHWRGSKKKGPAMESLSVVLIIVLGISIGVVGVLIVVVFVWLQRKHTLTIPGSPTLSPIAFSTASSNRSVIGRWASGGVDSPEGGERDNRTFDREALQLATTKALPAEPPNKVGEGPDNTSRHAPDSVQMLNTYARKNLPCLPSSGNGLNDDLNIYSKVHHEPLPNQAGHSEHAPVRQGYQYDNISQLQNHGYVRPADVYPRMSVIVLPSADATRAADRNYTASVTYRDAVQATSFKYATPVKVTVLEVDTLLAKDSMRQYQVEGDISVASLSSIETQESDVSLVVDIKDTSRPTIGPPRDRSSEAAMFI</sequence>
<dbReference type="RefSeq" id="XP_022654900.1">
    <property type="nucleotide sequence ID" value="XM_022799165.1"/>
</dbReference>
<dbReference type="Proteomes" id="UP000594260">
    <property type="component" value="Unplaced"/>
</dbReference>
<dbReference type="RefSeq" id="XP_022654898.1">
    <property type="nucleotide sequence ID" value="XM_022799163.1"/>
</dbReference>
<proteinExistence type="predicted"/>
<dbReference type="EnsemblMetazoa" id="XM_022799167">
    <property type="protein sequence ID" value="XP_022654902"/>
    <property type="gene ID" value="LOC111247791"/>
</dbReference>
<dbReference type="EnsemblMetazoa" id="XM_022799164">
    <property type="protein sequence ID" value="XP_022654899"/>
    <property type="gene ID" value="LOC111247791"/>
</dbReference>
<dbReference type="EnsemblMetazoa" id="XM_022799170">
    <property type="protein sequence ID" value="XP_022654905"/>
    <property type="gene ID" value="LOC111247791"/>
</dbReference>